<comment type="caution">
    <text evidence="2">The sequence shown here is derived from an EMBL/GenBank/DDBJ whole genome shotgun (WGS) entry which is preliminary data.</text>
</comment>
<dbReference type="RefSeq" id="WP_046191384.1">
    <property type="nucleotide sequence ID" value="NZ_JACKUJ010000038.1"/>
</dbReference>
<evidence type="ECO:0000313" key="5">
    <source>
        <dbReference type="Proteomes" id="UP000192327"/>
    </source>
</evidence>
<dbReference type="AlphaFoldDB" id="A0A0F5MT72"/>
<keyword evidence="5" id="KW-1185">Reference proteome</keyword>
<sequence length="171" mass="18936">MTRQQTTRRSPDNSASPLHTPRLRLKRKASPSGYVDGAWWPHTEDLVVELPDLLAVLSVRLGRISRVLYNLSEWDSAPKKLVIDGRPVRLDGYRIQPIDTIEILGLDGDRLTLMVVPTRTGPSDAHDAMMSAAQSKGAVSVSDLLTASPRERERRNLAATALDRWESEGGT</sequence>
<dbReference type="PATRIC" id="fig|342002.3.peg.3986"/>
<dbReference type="EMBL" id="MVHH01000036">
    <property type="protein sequence ID" value="OQZ94918.1"/>
    <property type="molecule type" value="Genomic_DNA"/>
</dbReference>
<evidence type="ECO:0000313" key="2">
    <source>
        <dbReference type="EMBL" id="KKB97222.1"/>
    </source>
</evidence>
<dbReference type="EMBL" id="LASW01000166">
    <property type="protein sequence ID" value="KKB97222.1"/>
    <property type="molecule type" value="Genomic_DNA"/>
</dbReference>
<evidence type="ECO:0000313" key="4">
    <source>
        <dbReference type="Proteomes" id="UP000034416"/>
    </source>
</evidence>
<evidence type="ECO:0000313" key="3">
    <source>
        <dbReference type="EMBL" id="OQZ94918.1"/>
    </source>
</evidence>
<reference evidence="4" key="1">
    <citation type="submission" date="2015-04" db="EMBL/GenBank/DDBJ databases">
        <title>Genome sequence of Mycobacterium arupense GUC1.</title>
        <authorList>
            <person name="Greninger A.L."/>
            <person name="Cunningham G."/>
            <person name="Chiu C.Y."/>
            <person name="Miller S."/>
        </authorList>
    </citation>
    <scope>NUCLEOTIDE SEQUENCE [LARGE SCALE GENOMIC DNA]</scope>
    <source>
        <strain evidence="4">GUC1</strain>
    </source>
</reference>
<organism evidence="2 4">
    <name type="scientific">Mycolicibacter arupensis</name>
    <dbReference type="NCBI Taxonomy" id="342002"/>
    <lineage>
        <taxon>Bacteria</taxon>
        <taxon>Bacillati</taxon>
        <taxon>Actinomycetota</taxon>
        <taxon>Actinomycetes</taxon>
        <taxon>Mycobacteriales</taxon>
        <taxon>Mycobacteriaceae</taxon>
        <taxon>Mycolicibacter</taxon>
    </lineage>
</organism>
<gene>
    <name evidence="3" type="ORF">BST15_15235</name>
    <name evidence="2" type="ORF">WR43_20120</name>
</gene>
<evidence type="ECO:0000256" key="1">
    <source>
        <dbReference type="SAM" id="MobiDB-lite"/>
    </source>
</evidence>
<reference evidence="2" key="2">
    <citation type="submission" date="2015-04" db="EMBL/GenBank/DDBJ databases">
        <title>Genome sequence of Mycobacterium arupense strain GUC1.</title>
        <authorList>
            <person name="Greninger A.L."/>
            <person name="Cunningham G."/>
            <person name="Chiu C.Y."/>
            <person name="Miller S."/>
        </authorList>
    </citation>
    <scope>NUCLEOTIDE SEQUENCE</scope>
    <source>
        <strain evidence="2">GUC1</strain>
    </source>
</reference>
<dbReference type="InterPro" id="IPR046036">
    <property type="entry name" value="DUF5994"/>
</dbReference>
<dbReference type="STRING" id="342002.BST15_15235"/>
<dbReference type="Proteomes" id="UP000192327">
    <property type="component" value="Unassembled WGS sequence"/>
</dbReference>
<feature type="compositionally biased region" description="Polar residues" evidence="1">
    <location>
        <begin position="1"/>
        <end position="17"/>
    </location>
</feature>
<name>A0A0F5MT72_9MYCO</name>
<dbReference type="Pfam" id="PF19457">
    <property type="entry name" value="DUF5994"/>
    <property type="match status" value="1"/>
</dbReference>
<protein>
    <submittedName>
        <fullName evidence="2">Uncharacterized protein</fullName>
    </submittedName>
</protein>
<proteinExistence type="predicted"/>
<reference evidence="3 5" key="3">
    <citation type="submission" date="2016-12" db="EMBL/GenBank/DDBJ databases">
        <title>The new phylogeny of genus Mycobacterium.</title>
        <authorList>
            <person name="Tortoli E."/>
            <person name="Trovato A."/>
            <person name="Cirillo D.M."/>
        </authorList>
    </citation>
    <scope>NUCLEOTIDE SEQUENCE [LARGE SCALE GENOMIC DNA]</scope>
    <source>
        <strain evidence="3 5">DSM 44942</strain>
    </source>
</reference>
<feature type="region of interest" description="Disordered" evidence="1">
    <location>
        <begin position="1"/>
        <end position="29"/>
    </location>
</feature>
<dbReference type="Proteomes" id="UP000034416">
    <property type="component" value="Unassembled WGS sequence"/>
</dbReference>
<accession>A0A0F5MT72</accession>